<name>A0A0N4TMI1_BRUPA</name>
<sequence length="87" mass="9482">MKKEKEASPIMAFNVPDESLKQTITTFPNSSTRVVSLFCVRTVIGSARVSNLCGVVMQKVLHTGSSSPLYLLLVEISVLLPRLCTSL</sequence>
<evidence type="ECO:0000313" key="3">
    <source>
        <dbReference type="WBParaSite" id="BPAG_0000965501-mRNA-1"/>
    </source>
</evidence>
<gene>
    <name evidence="1" type="ORF">BPAG_LOCUS9617</name>
</gene>
<dbReference type="WBParaSite" id="BPAG_0000965501-mRNA-1">
    <property type="protein sequence ID" value="BPAG_0000965501-mRNA-1"/>
    <property type="gene ID" value="BPAG_0000965501"/>
</dbReference>
<proteinExistence type="predicted"/>
<organism evidence="3">
    <name type="scientific">Brugia pahangi</name>
    <name type="common">Filarial nematode worm</name>
    <dbReference type="NCBI Taxonomy" id="6280"/>
    <lineage>
        <taxon>Eukaryota</taxon>
        <taxon>Metazoa</taxon>
        <taxon>Ecdysozoa</taxon>
        <taxon>Nematoda</taxon>
        <taxon>Chromadorea</taxon>
        <taxon>Rhabditida</taxon>
        <taxon>Spirurina</taxon>
        <taxon>Spiruromorpha</taxon>
        <taxon>Filarioidea</taxon>
        <taxon>Onchocercidae</taxon>
        <taxon>Brugia</taxon>
    </lineage>
</organism>
<keyword evidence="2" id="KW-1185">Reference proteome</keyword>
<reference evidence="3" key="1">
    <citation type="submission" date="2017-02" db="UniProtKB">
        <authorList>
            <consortium name="WormBaseParasite"/>
        </authorList>
    </citation>
    <scope>IDENTIFICATION</scope>
</reference>
<protein>
    <submittedName>
        <fullName evidence="3">Ovule protein</fullName>
    </submittedName>
</protein>
<dbReference type="EMBL" id="UZAD01013161">
    <property type="protein sequence ID" value="VDN90803.1"/>
    <property type="molecule type" value="Genomic_DNA"/>
</dbReference>
<reference evidence="1 2" key="2">
    <citation type="submission" date="2018-11" db="EMBL/GenBank/DDBJ databases">
        <authorList>
            <consortium name="Pathogen Informatics"/>
        </authorList>
    </citation>
    <scope>NUCLEOTIDE SEQUENCE [LARGE SCALE GENOMIC DNA]</scope>
</reference>
<evidence type="ECO:0000313" key="1">
    <source>
        <dbReference type="EMBL" id="VDN90803.1"/>
    </source>
</evidence>
<dbReference type="AlphaFoldDB" id="A0A0N4TMI1"/>
<dbReference type="Proteomes" id="UP000278627">
    <property type="component" value="Unassembled WGS sequence"/>
</dbReference>
<accession>A0A0N4TMI1</accession>
<evidence type="ECO:0000313" key="2">
    <source>
        <dbReference type="Proteomes" id="UP000278627"/>
    </source>
</evidence>